<accession>A0A973W5U8</accession>
<dbReference type="AlphaFoldDB" id="A0A973W5U8"/>
<dbReference type="GO" id="GO:0016779">
    <property type="term" value="F:nucleotidyltransferase activity"/>
    <property type="evidence" value="ECO:0007669"/>
    <property type="project" value="UniProtKB-KW"/>
</dbReference>
<comment type="caution">
    <text evidence="1">The sequence shown here is derived from an EMBL/GenBank/DDBJ whole genome shotgun (WGS) entry which is preliminary data.</text>
</comment>
<dbReference type="GO" id="GO:0008641">
    <property type="term" value="F:ubiquitin-like modifier activating enzyme activity"/>
    <property type="evidence" value="ECO:0007669"/>
    <property type="project" value="InterPro"/>
</dbReference>
<organism evidence="1">
    <name type="scientific">Bradyrhizobium septentrionale</name>
    <dbReference type="NCBI Taxonomy" id="1404411"/>
    <lineage>
        <taxon>Bacteria</taxon>
        <taxon>Pseudomonadati</taxon>
        <taxon>Pseudomonadota</taxon>
        <taxon>Alphaproteobacteria</taxon>
        <taxon>Hyphomicrobiales</taxon>
        <taxon>Nitrobacteraceae</taxon>
        <taxon>Bradyrhizobium</taxon>
    </lineage>
</organism>
<dbReference type="EMBL" id="JAAOLE020000001">
    <property type="protein sequence ID" value="NVI48168.1"/>
    <property type="molecule type" value="Genomic_DNA"/>
</dbReference>
<reference evidence="1" key="1">
    <citation type="submission" date="2020-06" db="EMBL/GenBank/DDBJ databases">
        <title>Whole Genome Sequence of Bradyrhizobium sp. Strain 1S1.</title>
        <authorList>
            <person name="Bromfield E.S.P."/>
            <person name="Cloutier S."/>
        </authorList>
    </citation>
    <scope>NUCLEOTIDE SEQUENCE [LARGE SCALE GENOMIC DNA]</scope>
    <source>
        <strain evidence="1">1S1</strain>
    </source>
</reference>
<dbReference type="SUPFAM" id="SSF69572">
    <property type="entry name" value="Activating enzymes of the ubiquitin-like proteins"/>
    <property type="match status" value="1"/>
</dbReference>
<sequence>MDHEEVELSNLQRYVLAGQSHVDLQKLEMAYCALASTALEFSVFSVESDAYLNNRNDWMFERVAVALDNTPNCIAVQARLYAATFRSCDGSEEQQIEMIARGC</sequence>
<keyword evidence="1" id="KW-0548">Nucleotidyltransferase</keyword>
<name>A0A973W5U8_9BRAD</name>
<keyword evidence="1" id="KW-0808">Transferase</keyword>
<proteinExistence type="predicted"/>
<dbReference type="InterPro" id="IPR035985">
    <property type="entry name" value="Ubiquitin-activating_enz"/>
</dbReference>
<evidence type="ECO:0000313" key="1">
    <source>
        <dbReference type="EMBL" id="NVI48168.1"/>
    </source>
</evidence>
<gene>
    <name evidence="1" type="ORF">HAP48_035620</name>
</gene>
<protein>
    <submittedName>
        <fullName evidence="1">ThiF family adenylyltransferase</fullName>
    </submittedName>
</protein>